<feature type="transmembrane region" description="Helical" evidence="1">
    <location>
        <begin position="111"/>
        <end position="129"/>
    </location>
</feature>
<sequence>MSNLQKLCFGYFVALMIAASLNYVPGLTDENGLAFGIFALDIYDDALHVASALWALAAGIVSYRAARQFLILFGLLYLGDGVFGIFTGYGFLDLGIFTNASLGTDWSLPRFLANLPHLALGGLGVWAGVRGAKG</sequence>
<dbReference type="Pfam" id="PF14325">
    <property type="entry name" value="DUF4383"/>
    <property type="match status" value="1"/>
</dbReference>
<evidence type="ECO:0008006" key="4">
    <source>
        <dbReference type="Google" id="ProtNLM"/>
    </source>
</evidence>
<reference evidence="2 3" key="1">
    <citation type="submission" date="2019-10" db="EMBL/GenBank/DDBJ databases">
        <title>Epibacterium sp. nov., isolated from seawater.</title>
        <authorList>
            <person name="Zhang X."/>
            <person name="Li N."/>
        </authorList>
    </citation>
    <scope>NUCLEOTIDE SEQUENCE [LARGE SCALE GENOMIC DNA]</scope>
    <source>
        <strain evidence="2 3">SM1969</strain>
    </source>
</reference>
<feature type="transmembrane region" description="Helical" evidence="1">
    <location>
        <begin position="7"/>
        <end position="26"/>
    </location>
</feature>
<gene>
    <name evidence="2" type="ORF">GG681_10325</name>
</gene>
<keyword evidence="3" id="KW-1185">Reference proteome</keyword>
<comment type="caution">
    <text evidence="2">The sequence shown here is derived from an EMBL/GenBank/DDBJ whole genome shotgun (WGS) entry which is preliminary data.</text>
</comment>
<proteinExistence type="predicted"/>
<evidence type="ECO:0000256" key="1">
    <source>
        <dbReference type="SAM" id="Phobius"/>
    </source>
</evidence>
<organism evidence="2 3">
    <name type="scientific">Tritonibacter aquimaris</name>
    <dbReference type="NCBI Taxonomy" id="2663379"/>
    <lineage>
        <taxon>Bacteria</taxon>
        <taxon>Pseudomonadati</taxon>
        <taxon>Pseudomonadota</taxon>
        <taxon>Alphaproteobacteria</taxon>
        <taxon>Rhodobacterales</taxon>
        <taxon>Paracoccaceae</taxon>
        <taxon>Tritonibacter</taxon>
    </lineage>
</organism>
<keyword evidence="1" id="KW-0472">Membrane</keyword>
<evidence type="ECO:0000313" key="3">
    <source>
        <dbReference type="Proteomes" id="UP000436694"/>
    </source>
</evidence>
<dbReference type="AlphaFoldDB" id="A0A844B0W3"/>
<dbReference type="Proteomes" id="UP000436694">
    <property type="component" value="Unassembled WGS sequence"/>
</dbReference>
<keyword evidence="1" id="KW-0812">Transmembrane</keyword>
<accession>A0A844B0W3</accession>
<name>A0A844B0W3_9RHOB</name>
<dbReference type="RefSeq" id="WP_153547825.1">
    <property type="nucleotide sequence ID" value="NZ_WIXK01000005.1"/>
</dbReference>
<evidence type="ECO:0000313" key="2">
    <source>
        <dbReference type="EMBL" id="MQY43036.1"/>
    </source>
</evidence>
<protein>
    <recommendedName>
        <fullName evidence="4">DUF4383 domain-containing protein</fullName>
    </recommendedName>
</protein>
<dbReference type="EMBL" id="WIXK01000005">
    <property type="protein sequence ID" value="MQY43036.1"/>
    <property type="molecule type" value="Genomic_DNA"/>
</dbReference>
<feature type="transmembrane region" description="Helical" evidence="1">
    <location>
        <begin position="46"/>
        <end position="63"/>
    </location>
</feature>
<keyword evidence="1" id="KW-1133">Transmembrane helix</keyword>
<feature type="transmembrane region" description="Helical" evidence="1">
    <location>
        <begin position="70"/>
        <end position="91"/>
    </location>
</feature>